<dbReference type="Pfam" id="PF13424">
    <property type="entry name" value="TPR_12"/>
    <property type="match status" value="1"/>
</dbReference>
<evidence type="ECO:0000256" key="1">
    <source>
        <dbReference type="ARBA" id="ARBA00022737"/>
    </source>
</evidence>
<reference evidence="4" key="1">
    <citation type="journal article" date="2020" name="bioRxiv">
        <title>Genomic and phenotypic heterogeneity of clinical isolates of the human pathogens Aspergillus fumigatus, Aspergillus lentulus and Aspergillus fumigatiaffinis.</title>
        <authorList>
            <person name="dos Santos R.A.C."/>
            <person name="Steenwyk J.L."/>
            <person name="Rivero-Menendez O."/>
            <person name="Mead M.E."/>
            <person name="Silva L.P."/>
            <person name="Bastos R.W."/>
            <person name="Alastruey-Izquierdo A."/>
            <person name="Goldman G.H."/>
            <person name="Rokas A."/>
        </authorList>
    </citation>
    <scope>NUCLEOTIDE SEQUENCE</scope>
    <source>
        <strain evidence="4">CNM-CM6805</strain>
    </source>
</reference>
<dbReference type="PANTHER" id="PTHR45641:SF14">
    <property type="entry name" value="TETRATRICOPEPTIDE REPEAT PROTEIN (AFU_ORTHOLOGUE AFUA_6G03870)"/>
    <property type="match status" value="1"/>
</dbReference>
<dbReference type="InterPro" id="IPR011990">
    <property type="entry name" value="TPR-like_helical_dom_sf"/>
</dbReference>
<dbReference type="AlphaFoldDB" id="A0A8H4HIK2"/>
<keyword evidence="2" id="KW-0802">TPR repeat</keyword>
<evidence type="ECO:0008006" key="6">
    <source>
        <dbReference type="Google" id="ProtNLM"/>
    </source>
</evidence>
<reference evidence="4" key="2">
    <citation type="submission" date="2020-04" db="EMBL/GenBank/DDBJ databases">
        <authorList>
            <person name="Santos R.A.C."/>
            <person name="Steenwyk J.L."/>
            <person name="Rivero-Menendez O."/>
            <person name="Mead M.E."/>
            <person name="Silva L.P."/>
            <person name="Bastos R.W."/>
            <person name="Alastruey-Izquierdo A."/>
            <person name="Goldman G.H."/>
            <person name="Rokas A."/>
        </authorList>
    </citation>
    <scope>NUCLEOTIDE SEQUENCE</scope>
    <source>
        <strain evidence="4">CNM-CM6805</strain>
    </source>
</reference>
<feature type="region of interest" description="Disordered" evidence="3">
    <location>
        <begin position="1014"/>
        <end position="1037"/>
    </location>
</feature>
<organism evidence="4 5">
    <name type="scientific">Aspergillus fumigatiaffinis</name>
    <dbReference type="NCBI Taxonomy" id="340414"/>
    <lineage>
        <taxon>Eukaryota</taxon>
        <taxon>Fungi</taxon>
        <taxon>Dikarya</taxon>
        <taxon>Ascomycota</taxon>
        <taxon>Pezizomycotina</taxon>
        <taxon>Eurotiomycetes</taxon>
        <taxon>Eurotiomycetidae</taxon>
        <taxon>Eurotiales</taxon>
        <taxon>Aspergillaceae</taxon>
        <taxon>Aspergillus</taxon>
        <taxon>Aspergillus subgen. Fumigati</taxon>
    </lineage>
</organism>
<feature type="region of interest" description="Disordered" evidence="3">
    <location>
        <begin position="405"/>
        <end position="434"/>
    </location>
</feature>
<evidence type="ECO:0000313" key="5">
    <source>
        <dbReference type="Proteomes" id="UP000653565"/>
    </source>
</evidence>
<evidence type="ECO:0000313" key="4">
    <source>
        <dbReference type="EMBL" id="KAF4245647.1"/>
    </source>
</evidence>
<comment type="caution">
    <text evidence="4">The sequence shown here is derived from an EMBL/GenBank/DDBJ whole genome shotgun (WGS) entry which is preliminary data.</text>
</comment>
<dbReference type="OrthoDB" id="5086500at2759"/>
<name>A0A8H4HIK2_9EURO</name>
<dbReference type="Gene3D" id="1.25.40.10">
    <property type="entry name" value="Tetratricopeptide repeat domain"/>
    <property type="match status" value="2"/>
</dbReference>
<feature type="compositionally biased region" description="Polar residues" evidence="3">
    <location>
        <begin position="405"/>
        <end position="432"/>
    </location>
</feature>
<dbReference type="SUPFAM" id="SSF48452">
    <property type="entry name" value="TPR-like"/>
    <property type="match status" value="2"/>
</dbReference>
<dbReference type="EMBL" id="JAAAPX010000001">
    <property type="protein sequence ID" value="KAF4245647.1"/>
    <property type="molecule type" value="Genomic_DNA"/>
</dbReference>
<sequence>MARDGIDSRSPLQAEAKRNFENQIVLSPSSHNASVALGARTRVLRASDVLLSLAGKTENEIVEDSPGVESFAETVRLFPPLRNDDGGPNGAADSKCPDCDAVFSSPCELKQHYLTRFCPGAAVAIYLMTRDRLITKGYRMEKRFLPLNSRPLRFFCEHCEKQFTMGDKDEIVDRQRDIPSFINCKNCGEECNISYEPVLNDPRDDISLRDIQKDRANGAHSRSPSIAQMSVTGSKFHIATNTAGEQSFAQRARKLRDSWSFRKISQSDEDELIAISFAGLYDLERVHAPNGIFQQFGGAAEWQSTQSQRDCPYETPNDVHVIGSKASGLALCEEENEHYRTDYVDSQGNLVEDQTQGTPPLPSRRQSFLQRIFGRTIPKGLSRAKSASNRGRKLLKRVNTVRLSFTQKGSKNESDTSLESEGTSSAMKTTAKTQRRADGIRTAVSEAEYMTLLRNCQNIFIHIQHLSGGAMVHDASGRQRLLQMDEVAQLFLQLKYELSASTVYSKALITRMRADAALKQGNSKAAVVEFHDALRTLDSEPALDTDRLSRASILHSMGHAYRSLDMAAESEACYLEALGLYKRSFGRDHPTNFAVLHDLGALCEKDGYATEAAALYERSFAGRLKTLGQHAPETLSSMQDLASLKVSLGDLESALLLLERAVPALDTVFGLQNETTLNAMNKLSLLYQKLGLVKESRMICSKTIPHCKTIFGVASAITRDAVVRYIQGSDNFDFPQEILDVLDQYRNSSDPEALRVIHRLGRSYMDAGLNRDAADLFETLFEDLLVVRGPEAPETFDALSALCVSREHLDSVDKAILAYHQLVQMASATPDEHHSRKRISYAQKRIVELNRRREVLATERKEWGLHEPGKCENCGTSTKILCNCESSPWHLPPDSQQKLTSLPACKIFRFCSEPCHKASLQSHLPYCIPSVSLRESKSLAVKPRCPPWVRDQALSKICPLDRNRTVDVLASYTFYFDPRNFTTFRMKLSSLTNTLIIFSLDSDIQFATIDSSSSLSLSSGPGNTSSSPPTTSSTTAREIQWLTPQRQEAICYIPPESPDTPAKYVLVSPGKEMFKSAIQKRVSVRGSNGEKEHFRSLSLPDSELIEYAQGLLLSGYLEEAFMYVIEWEWK</sequence>
<dbReference type="Proteomes" id="UP000653565">
    <property type="component" value="Unassembled WGS sequence"/>
</dbReference>
<keyword evidence="1" id="KW-0677">Repeat</keyword>
<dbReference type="PANTHER" id="PTHR45641">
    <property type="entry name" value="TETRATRICOPEPTIDE REPEAT PROTEIN (AFU_ORTHOLOGUE AFUA_6G03870)"/>
    <property type="match status" value="1"/>
</dbReference>
<evidence type="ECO:0000256" key="2">
    <source>
        <dbReference type="ARBA" id="ARBA00022803"/>
    </source>
</evidence>
<proteinExistence type="predicted"/>
<evidence type="ECO:0000256" key="3">
    <source>
        <dbReference type="SAM" id="MobiDB-lite"/>
    </source>
</evidence>
<keyword evidence="5" id="KW-1185">Reference proteome</keyword>
<protein>
    <recommendedName>
        <fullName evidence="6">Tetratricopeptide repeat domain-containing protein</fullName>
    </recommendedName>
</protein>
<feature type="compositionally biased region" description="Low complexity" evidence="3">
    <location>
        <begin position="1014"/>
        <end position="1035"/>
    </location>
</feature>
<gene>
    <name evidence="4" type="ORF">CNMCM6805_003591</name>
</gene>
<accession>A0A8H4HIK2</accession>